<evidence type="ECO:0000313" key="4">
    <source>
        <dbReference type="Proteomes" id="UP000503640"/>
    </source>
</evidence>
<dbReference type="EMBL" id="BJTG01000008">
    <property type="protein sequence ID" value="GEJ58472.1"/>
    <property type="molecule type" value="Genomic_DNA"/>
</dbReference>
<dbReference type="AlphaFoldDB" id="A0A7I9VPY4"/>
<gene>
    <name evidence="3" type="ORF">AMYX_32130</name>
</gene>
<evidence type="ECO:0000256" key="2">
    <source>
        <dbReference type="SAM" id="Phobius"/>
    </source>
</evidence>
<reference evidence="4" key="1">
    <citation type="journal article" date="2020" name="Appl. Environ. Microbiol.">
        <title>Diazotrophic Anaeromyxobacter Isolates from Soils.</title>
        <authorList>
            <person name="Masuda Y."/>
            <person name="Yamanaka H."/>
            <person name="Xu Z.X."/>
            <person name="Shiratori Y."/>
            <person name="Aono T."/>
            <person name="Amachi S."/>
            <person name="Senoo K."/>
            <person name="Itoh H."/>
        </authorList>
    </citation>
    <scope>NUCLEOTIDE SEQUENCE [LARGE SCALE GENOMIC DNA]</scope>
    <source>
        <strain evidence="4">R267</strain>
    </source>
</reference>
<feature type="transmembrane region" description="Helical" evidence="2">
    <location>
        <begin position="65"/>
        <end position="88"/>
    </location>
</feature>
<feature type="compositionally biased region" description="Pro residues" evidence="1">
    <location>
        <begin position="1"/>
        <end position="24"/>
    </location>
</feature>
<organism evidence="3 4">
    <name type="scientific">Anaeromyxobacter diazotrophicus</name>
    <dbReference type="NCBI Taxonomy" id="2590199"/>
    <lineage>
        <taxon>Bacteria</taxon>
        <taxon>Pseudomonadati</taxon>
        <taxon>Myxococcota</taxon>
        <taxon>Myxococcia</taxon>
        <taxon>Myxococcales</taxon>
        <taxon>Cystobacterineae</taxon>
        <taxon>Anaeromyxobacteraceae</taxon>
        <taxon>Anaeromyxobacter</taxon>
    </lineage>
</organism>
<proteinExistence type="predicted"/>
<sequence length="123" mass="12427">MSGPRPQPPPGPPAPPEPPEPPEPASEAPPRAGRGLFWAGLLAFALVDLALAAGLHRAAAAASQLLAYALIAAFALALAYATAVVSLAVGRRSRPPLGDALRGALLLALTAVHLILIARARLG</sequence>
<evidence type="ECO:0000256" key="1">
    <source>
        <dbReference type="SAM" id="MobiDB-lite"/>
    </source>
</evidence>
<name>A0A7I9VPY4_9BACT</name>
<feature type="transmembrane region" description="Helical" evidence="2">
    <location>
        <begin position="100"/>
        <end position="118"/>
    </location>
</feature>
<protein>
    <submittedName>
        <fullName evidence="3">Uncharacterized protein</fullName>
    </submittedName>
</protein>
<evidence type="ECO:0000313" key="3">
    <source>
        <dbReference type="EMBL" id="GEJ58472.1"/>
    </source>
</evidence>
<accession>A0A7I9VPY4</accession>
<dbReference type="Proteomes" id="UP000503640">
    <property type="component" value="Unassembled WGS sequence"/>
</dbReference>
<keyword evidence="4" id="KW-1185">Reference proteome</keyword>
<feature type="region of interest" description="Disordered" evidence="1">
    <location>
        <begin position="1"/>
        <end position="31"/>
    </location>
</feature>
<keyword evidence="2" id="KW-0472">Membrane</keyword>
<keyword evidence="2" id="KW-0812">Transmembrane</keyword>
<feature type="transmembrane region" description="Helical" evidence="2">
    <location>
        <begin position="35"/>
        <end position="53"/>
    </location>
</feature>
<dbReference type="RefSeq" id="WP_176067067.1">
    <property type="nucleotide sequence ID" value="NZ_BJTG01000008.1"/>
</dbReference>
<keyword evidence="2" id="KW-1133">Transmembrane helix</keyword>
<comment type="caution">
    <text evidence="3">The sequence shown here is derived from an EMBL/GenBank/DDBJ whole genome shotgun (WGS) entry which is preliminary data.</text>
</comment>